<dbReference type="InterPro" id="IPR013783">
    <property type="entry name" value="Ig-like_fold"/>
</dbReference>
<dbReference type="Pfam" id="PF17210">
    <property type="entry name" value="SdrD_B"/>
    <property type="match status" value="1"/>
</dbReference>
<feature type="compositionally biased region" description="Polar residues" evidence="4">
    <location>
        <begin position="338"/>
        <end position="348"/>
    </location>
</feature>
<evidence type="ECO:0000259" key="6">
    <source>
        <dbReference type="Pfam" id="PF17210"/>
    </source>
</evidence>
<reference evidence="8" key="1">
    <citation type="journal article" date="2020" name="mSystems">
        <title>Genome- and Community-Level Interaction Insights into Carbon Utilization and Element Cycling Functions of Hydrothermarchaeota in Hydrothermal Sediment.</title>
        <authorList>
            <person name="Zhou Z."/>
            <person name="Liu Y."/>
            <person name="Xu W."/>
            <person name="Pan J."/>
            <person name="Luo Z.H."/>
            <person name="Li M."/>
        </authorList>
    </citation>
    <scope>NUCLEOTIDE SEQUENCE [LARGE SCALE GENOMIC DNA]</scope>
    <source>
        <strain evidence="8">SpSt-556</strain>
    </source>
</reference>
<dbReference type="Pfam" id="PF11258">
    <property type="entry name" value="DUF3048"/>
    <property type="match status" value="1"/>
</dbReference>
<keyword evidence="2" id="KW-0964">Secreted</keyword>
<feature type="domain" description="SD-repeat containing protein B" evidence="6">
    <location>
        <begin position="137"/>
        <end position="243"/>
    </location>
</feature>
<name>A0A7C4L2I6_9CHLR</name>
<gene>
    <name evidence="8" type="ORF">ENT17_10125</name>
</gene>
<comment type="subcellular location">
    <subcellularLocation>
        <location evidence="1">Secreted</location>
    </subcellularLocation>
</comment>
<protein>
    <submittedName>
        <fullName evidence="8">DUF3048 domain-containing protein</fullName>
    </submittedName>
</protein>
<dbReference type="InterPro" id="IPR033764">
    <property type="entry name" value="Sdr_B"/>
</dbReference>
<accession>A0A7C4L2I6</accession>
<feature type="region of interest" description="Disordered" evidence="4">
    <location>
        <begin position="337"/>
        <end position="357"/>
    </location>
</feature>
<dbReference type="Gene3D" id="3.50.90.10">
    <property type="entry name" value="YerB-like"/>
    <property type="match status" value="2"/>
</dbReference>
<feature type="domain" description="DUF3048" evidence="5">
    <location>
        <begin position="55"/>
        <end position="116"/>
    </location>
</feature>
<evidence type="ECO:0000256" key="4">
    <source>
        <dbReference type="SAM" id="MobiDB-lite"/>
    </source>
</evidence>
<dbReference type="EMBL" id="DSXR01000098">
    <property type="protein sequence ID" value="HGS87963.1"/>
    <property type="molecule type" value="Genomic_DNA"/>
</dbReference>
<proteinExistence type="predicted"/>
<feature type="domain" description="DUF3048" evidence="7">
    <location>
        <begin position="367"/>
        <end position="494"/>
    </location>
</feature>
<dbReference type="GO" id="GO:0005576">
    <property type="term" value="C:extracellular region"/>
    <property type="evidence" value="ECO:0007669"/>
    <property type="project" value="UniProtKB-SubCell"/>
</dbReference>
<dbReference type="AlphaFoldDB" id="A0A7C4L2I6"/>
<dbReference type="InterPro" id="IPR023158">
    <property type="entry name" value="YerB-like_sf"/>
</dbReference>
<organism evidence="8">
    <name type="scientific">Bellilinea caldifistulae</name>
    <dbReference type="NCBI Taxonomy" id="360411"/>
    <lineage>
        <taxon>Bacteria</taxon>
        <taxon>Bacillati</taxon>
        <taxon>Chloroflexota</taxon>
        <taxon>Anaerolineae</taxon>
        <taxon>Anaerolineales</taxon>
        <taxon>Anaerolineaceae</taxon>
        <taxon>Bellilinea</taxon>
    </lineage>
</organism>
<keyword evidence="3" id="KW-0732">Signal</keyword>
<comment type="caution">
    <text evidence="8">The sequence shown here is derived from an EMBL/GenBank/DDBJ whole genome shotgun (WGS) entry which is preliminary data.</text>
</comment>
<dbReference type="Pfam" id="PF17479">
    <property type="entry name" value="DUF3048_C"/>
    <property type="match status" value="1"/>
</dbReference>
<dbReference type="Gene3D" id="2.60.40.10">
    <property type="entry name" value="Immunoglobulins"/>
    <property type="match status" value="1"/>
</dbReference>
<evidence type="ECO:0000256" key="1">
    <source>
        <dbReference type="ARBA" id="ARBA00004613"/>
    </source>
</evidence>
<dbReference type="SUPFAM" id="SSF159774">
    <property type="entry name" value="YerB-like"/>
    <property type="match status" value="2"/>
</dbReference>
<evidence type="ECO:0000259" key="7">
    <source>
        <dbReference type="Pfam" id="PF17479"/>
    </source>
</evidence>
<dbReference type="InterPro" id="IPR035328">
    <property type="entry name" value="DUF3048_C"/>
</dbReference>
<evidence type="ECO:0000256" key="2">
    <source>
        <dbReference type="ARBA" id="ARBA00022525"/>
    </source>
</evidence>
<evidence type="ECO:0000259" key="5">
    <source>
        <dbReference type="Pfam" id="PF11258"/>
    </source>
</evidence>
<dbReference type="SUPFAM" id="SSF117074">
    <property type="entry name" value="Hypothetical protein PA1324"/>
    <property type="match status" value="1"/>
</dbReference>
<sequence>MKKFFSIFFVLICIGLVLSLTFYPLSGKVIAAGETPPSYPMGPNLEQFPAGYNPLTGLPVSDPSWLELPAVLVSLAHFPPTVRPQTGLSVAPQVYEIYITEGMTRFLTVFYGEAPQLLPTPAGLTPRAEPLRLNGAALGGRVWWDRNADGAQQPDEPGLGGIELQLVELGGSVIRTVLTDGNGYYAFSPRIGKLYAVRLQIPEGFRLTSGGAEVPVQDGSAHNVAQTRVFTFRQTDLNLDFGLEWNQMTNGSGENQNQSNAIVGIEQPQDAGLAGVRSGREAYVPIAAAFPNGCLVAASKSAEVNLRICRNVFGSNPQDINSAGLSVTQLRRLAEANRNPSAPPNYSGNVFDPQPPAGGQPADQVNVFYAYLNQARWMYDPVAGAYWRYQDYGDESRVGQFVPATDRLTNRPVLFENVVVLFVEHSARTPTIIDLNMQPGTKGKAVVFRNGQVYTNVYWSMVGEEYEKTTGLARPVRLRYADGRPFPLAPGQTWLHIATTNSTVYEETGQPGVWKFRFYPPKGAK</sequence>
<evidence type="ECO:0000313" key="8">
    <source>
        <dbReference type="EMBL" id="HGS87963.1"/>
    </source>
</evidence>
<dbReference type="InterPro" id="IPR021416">
    <property type="entry name" value="DUF3048_N"/>
</dbReference>
<evidence type="ECO:0000256" key="3">
    <source>
        <dbReference type="ARBA" id="ARBA00022729"/>
    </source>
</evidence>